<gene>
    <name evidence="2" type="ORF">ALEPTO_LOCUS841</name>
</gene>
<sequence>MRSVNVLLLVASLSLMVANVASQSSNLPGVLVGYPTSDQSFSCGGTMNVGILPGPDVISITTIQLGIAGVKGVPMDCTPTPGKPPMSYYSCKMPSTSDFCSGRSYDVAITSNNGKSTNAFNGQSATFTIGNPGNYGIVFTGPQLASVYKCSDTVNVTWTDPFNVYAGRTFSSFVLTVFDSQGNYHNPGNIPNTVGVLKVDQGYFTFKLNSVVPVTQARGYQFNAGIDGNIYTSPPFFIYDSC</sequence>
<evidence type="ECO:0000313" key="2">
    <source>
        <dbReference type="EMBL" id="CAG8448405.1"/>
    </source>
</evidence>
<comment type="caution">
    <text evidence="2">The sequence shown here is derived from an EMBL/GenBank/DDBJ whole genome shotgun (WGS) entry which is preliminary data.</text>
</comment>
<accession>A0A9N8VCK8</accession>
<protein>
    <submittedName>
        <fullName evidence="2">7120_t:CDS:1</fullName>
    </submittedName>
</protein>
<keyword evidence="1" id="KW-0732">Signal</keyword>
<proteinExistence type="predicted"/>
<reference evidence="2" key="1">
    <citation type="submission" date="2021-06" db="EMBL/GenBank/DDBJ databases">
        <authorList>
            <person name="Kallberg Y."/>
            <person name="Tangrot J."/>
            <person name="Rosling A."/>
        </authorList>
    </citation>
    <scope>NUCLEOTIDE SEQUENCE</scope>
    <source>
        <strain evidence="2">FL130A</strain>
    </source>
</reference>
<name>A0A9N8VCK8_9GLOM</name>
<feature type="chain" id="PRO_5040251324" evidence="1">
    <location>
        <begin position="23"/>
        <end position="242"/>
    </location>
</feature>
<feature type="signal peptide" evidence="1">
    <location>
        <begin position="1"/>
        <end position="22"/>
    </location>
</feature>
<dbReference type="AlphaFoldDB" id="A0A9N8VCK8"/>
<keyword evidence="3" id="KW-1185">Reference proteome</keyword>
<evidence type="ECO:0000313" key="3">
    <source>
        <dbReference type="Proteomes" id="UP000789508"/>
    </source>
</evidence>
<dbReference type="EMBL" id="CAJVPS010000074">
    <property type="protein sequence ID" value="CAG8448405.1"/>
    <property type="molecule type" value="Genomic_DNA"/>
</dbReference>
<evidence type="ECO:0000256" key="1">
    <source>
        <dbReference type="SAM" id="SignalP"/>
    </source>
</evidence>
<dbReference type="Proteomes" id="UP000789508">
    <property type="component" value="Unassembled WGS sequence"/>
</dbReference>
<organism evidence="2 3">
    <name type="scientific">Ambispora leptoticha</name>
    <dbReference type="NCBI Taxonomy" id="144679"/>
    <lineage>
        <taxon>Eukaryota</taxon>
        <taxon>Fungi</taxon>
        <taxon>Fungi incertae sedis</taxon>
        <taxon>Mucoromycota</taxon>
        <taxon>Glomeromycotina</taxon>
        <taxon>Glomeromycetes</taxon>
        <taxon>Archaeosporales</taxon>
        <taxon>Ambisporaceae</taxon>
        <taxon>Ambispora</taxon>
    </lineage>
</organism>